<accession>A0A349TVS3</accession>
<dbReference type="EMBL" id="DONK01000099">
    <property type="protein sequence ID" value="HBU50921.1"/>
    <property type="molecule type" value="Genomic_DNA"/>
</dbReference>
<proteinExistence type="predicted"/>
<evidence type="ECO:0000313" key="2">
    <source>
        <dbReference type="Proteomes" id="UP000264779"/>
    </source>
</evidence>
<dbReference type="AlphaFoldDB" id="A0A349TVS3"/>
<dbReference type="Proteomes" id="UP000264779">
    <property type="component" value="Unassembled WGS sequence"/>
</dbReference>
<name>A0A349TVS3_9ALTE</name>
<comment type="caution">
    <text evidence="1">The sequence shown here is derived from an EMBL/GenBank/DDBJ whole genome shotgun (WGS) entry which is preliminary data.</text>
</comment>
<protein>
    <submittedName>
        <fullName evidence="1">Uncharacterized protein</fullName>
    </submittedName>
</protein>
<sequence>MWTILMINLVISGLLYIEALKWGMPAKRWWCAGMVLGVASLPMYSIAKHIHWRRAVGFNNLYMAA</sequence>
<gene>
    <name evidence="1" type="ORF">DEB45_06660</name>
</gene>
<reference evidence="1 2" key="1">
    <citation type="journal article" date="2018" name="Nat. Biotechnol.">
        <title>A standardized bacterial taxonomy based on genome phylogeny substantially revises the tree of life.</title>
        <authorList>
            <person name="Parks D.H."/>
            <person name="Chuvochina M."/>
            <person name="Waite D.W."/>
            <person name="Rinke C."/>
            <person name="Skarshewski A."/>
            <person name="Chaumeil P.A."/>
            <person name="Hugenholtz P."/>
        </authorList>
    </citation>
    <scope>NUCLEOTIDE SEQUENCE [LARGE SCALE GENOMIC DNA]</scope>
    <source>
        <strain evidence="1">UBA11621</strain>
    </source>
</reference>
<evidence type="ECO:0000313" key="1">
    <source>
        <dbReference type="EMBL" id="HBU50921.1"/>
    </source>
</evidence>
<organism evidence="1 2">
    <name type="scientific">Alteromonas australica</name>
    <dbReference type="NCBI Taxonomy" id="589873"/>
    <lineage>
        <taxon>Bacteria</taxon>
        <taxon>Pseudomonadati</taxon>
        <taxon>Pseudomonadota</taxon>
        <taxon>Gammaproteobacteria</taxon>
        <taxon>Alteromonadales</taxon>
        <taxon>Alteromonadaceae</taxon>
        <taxon>Alteromonas/Salinimonas group</taxon>
        <taxon>Alteromonas</taxon>
    </lineage>
</organism>